<protein>
    <submittedName>
        <fullName evidence="2">Amidohydrolase</fullName>
    </submittedName>
</protein>
<dbReference type="AlphaFoldDB" id="A0A3Q9BMG2"/>
<feature type="domain" description="Amidohydrolase 3" evidence="1">
    <location>
        <begin position="46"/>
        <end position="522"/>
    </location>
</feature>
<dbReference type="Gene3D" id="3.10.310.70">
    <property type="match status" value="1"/>
</dbReference>
<dbReference type="RefSeq" id="WP_126112105.1">
    <property type="nucleotide sequence ID" value="NZ_CP034465.1"/>
</dbReference>
<keyword evidence="2" id="KW-0378">Hydrolase</keyword>
<organism evidence="2 3">
    <name type="scientific">Jeotgalibaca ciconiae</name>
    <dbReference type="NCBI Taxonomy" id="2496265"/>
    <lineage>
        <taxon>Bacteria</taxon>
        <taxon>Bacillati</taxon>
        <taxon>Bacillota</taxon>
        <taxon>Bacilli</taxon>
        <taxon>Lactobacillales</taxon>
        <taxon>Carnobacteriaceae</taxon>
        <taxon>Jeotgalibaca</taxon>
    </lineage>
</organism>
<dbReference type="InterPro" id="IPR032466">
    <property type="entry name" value="Metal_Hydrolase"/>
</dbReference>
<dbReference type="Gene3D" id="2.30.40.10">
    <property type="entry name" value="Urease, subunit C, domain 1"/>
    <property type="match status" value="1"/>
</dbReference>
<dbReference type="Pfam" id="PF07969">
    <property type="entry name" value="Amidohydro_3"/>
    <property type="match status" value="1"/>
</dbReference>
<dbReference type="InterPro" id="IPR013108">
    <property type="entry name" value="Amidohydro_3"/>
</dbReference>
<dbReference type="InterPro" id="IPR011059">
    <property type="entry name" value="Metal-dep_hydrolase_composite"/>
</dbReference>
<gene>
    <name evidence="2" type="ORF">EJN90_13545</name>
</gene>
<dbReference type="InterPro" id="IPR033932">
    <property type="entry name" value="YtcJ-like"/>
</dbReference>
<dbReference type="EMBL" id="CP034465">
    <property type="protein sequence ID" value="AZP05571.1"/>
    <property type="molecule type" value="Genomic_DNA"/>
</dbReference>
<dbReference type="PANTHER" id="PTHR22642">
    <property type="entry name" value="IMIDAZOLONEPROPIONASE"/>
    <property type="match status" value="1"/>
</dbReference>
<dbReference type="CDD" id="cd01300">
    <property type="entry name" value="YtcJ_like"/>
    <property type="match status" value="1"/>
</dbReference>
<dbReference type="OrthoDB" id="9767366at2"/>
<dbReference type="SUPFAM" id="SSF51338">
    <property type="entry name" value="Composite domain of metallo-dependent hydrolases"/>
    <property type="match status" value="1"/>
</dbReference>
<evidence type="ECO:0000313" key="2">
    <source>
        <dbReference type="EMBL" id="AZP05571.1"/>
    </source>
</evidence>
<sequence length="528" mass="59091">MTVLITSNYIFDTRTKSTFAGFVQIEGKRITRVGLMEEIPEDKKRIDYGDNMIIPGFIDAHVHLYLSVLLFNKNLSYVSGLSEKEVADQVPRLDVVNGWKIGIGWYSSEFGQNVYPTRKSIDHICPDIPVLLISGDAHTIWMNSKALEVMNIKMETVPKDVSGEALADTEGLTGVFLEAVAIHYLAQILEPFQENFTKEFHSYCQHLNKMGITAVGDVALTGEAKDDLVYPALYETAQEDTSLRINFFPAMREETLQIEQTAKKYHSELLNFGGVKQFFDGVTSTHTAFMKEEYAHPYFSGDAGAPLIAVEKMRCLILKANKKGWPIRIHTIGDQAIRLGLEYYQESQMLYPLPEGKYNTLEHLEVMDWNDMHLVQQDQLVISVQPSHLLVGWEALDAEVGAVRAKQMFPFHGFLKEGATLGFGTDSPVVVDVTPLDSIYYAVARKDIGGNPSHGLMKDQRIPILEALYAHTKGAAMAVSRNDIGSLEAGMLADICVLDHNILEDTIDQLLQTKVIATYFNGILLDFK</sequence>
<evidence type="ECO:0000313" key="3">
    <source>
        <dbReference type="Proteomes" id="UP000273326"/>
    </source>
</evidence>
<evidence type="ECO:0000259" key="1">
    <source>
        <dbReference type="Pfam" id="PF07969"/>
    </source>
</evidence>
<name>A0A3Q9BMG2_9LACT</name>
<accession>A0A3Q9BMG2</accession>
<dbReference type="SUPFAM" id="SSF51556">
    <property type="entry name" value="Metallo-dependent hydrolases"/>
    <property type="match status" value="1"/>
</dbReference>
<dbReference type="PANTHER" id="PTHR22642:SF2">
    <property type="entry name" value="PROTEIN LONG AFTER FAR-RED 3"/>
    <property type="match status" value="1"/>
</dbReference>
<dbReference type="GO" id="GO:0016810">
    <property type="term" value="F:hydrolase activity, acting on carbon-nitrogen (but not peptide) bonds"/>
    <property type="evidence" value="ECO:0007669"/>
    <property type="project" value="InterPro"/>
</dbReference>
<reference evidence="3" key="1">
    <citation type="submission" date="2018-12" db="EMBL/GenBank/DDBJ databases">
        <title>Complete genome sequencing of Jeotgalibaca sp. H21T32.</title>
        <authorList>
            <person name="Bae J.-W."/>
            <person name="Lee S.-Y."/>
        </authorList>
    </citation>
    <scope>NUCLEOTIDE SEQUENCE [LARGE SCALE GENOMIC DNA]</scope>
    <source>
        <strain evidence="3">H21T32</strain>
    </source>
</reference>
<dbReference type="Gene3D" id="3.20.20.140">
    <property type="entry name" value="Metal-dependent hydrolases"/>
    <property type="match status" value="1"/>
</dbReference>
<dbReference type="KEGG" id="jeh:EJN90_13545"/>
<dbReference type="Proteomes" id="UP000273326">
    <property type="component" value="Chromosome"/>
</dbReference>
<proteinExistence type="predicted"/>
<keyword evidence="3" id="KW-1185">Reference proteome</keyword>